<evidence type="ECO:0000259" key="1">
    <source>
        <dbReference type="Pfam" id="PF13966"/>
    </source>
</evidence>
<keyword evidence="2" id="KW-0808">Transferase</keyword>
<keyword evidence="3" id="KW-1185">Reference proteome</keyword>
<comment type="caution">
    <text evidence="2">The sequence shown here is derived from an EMBL/GenBank/DDBJ whole genome shotgun (WGS) entry which is preliminary data.</text>
</comment>
<keyword evidence="2" id="KW-0695">RNA-directed DNA polymerase</keyword>
<accession>A0AAV3R2B4</accession>
<dbReference type="Proteomes" id="UP001454036">
    <property type="component" value="Unassembled WGS sequence"/>
</dbReference>
<name>A0AAV3R2B4_LITER</name>
<keyword evidence="2" id="KW-0548">Nucleotidyltransferase</keyword>
<evidence type="ECO:0000313" key="2">
    <source>
        <dbReference type="EMBL" id="GAA0170509.1"/>
    </source>
</evidence>
<organism evidence="2 3">
    <name type="scientific">Lithospermum erythrorhizon</name>
    <name type="common">Purple gromwell</name>
    <name type="synonym">Lithospermum officinale var. erythrorhizon</name>
    <dbReference type="NCBI Taxonomy" id="34254"/>
    <lineage>
        <taxon>Eukaryota</taxon>
        <taxon>Viridiplantae</taxon>
        <taxon>Streptophyta</taxon>
        <taxon>Embryophyta</taxon>
        <taxon>Tracheophyta</taxon>
        <taxon>Spermatophyta</taxon>
        <taxon>Magnoliopsida</taxon>
        <taxon>eudicotyledons</taxon>
        <taxon>Gunneridae</taxon>
        <taxon>Pentapetalae</taxon>
        <taxon>asterids</taxon>
        <taxon>lamiids</taxon>
        <taxon>Boraginales</taxon>
        <taxon>Boraginaceae</taxon>
        <taxon>Boraginoideae</taxon>
        <taxon>Lithospermeae</taxon>
        <taxon>Lithospermum</taxon>
    </lineage>
</organism>
<dbReference type="EMBL" id="BAABME010007273">
    <property type="protein sequence ID" value="GAA0170509.1"/>
    <property type="molecule type" value="Genomic_DNA"/>
</dbReference>
<dbReference type="InterPro" id="IPR026960">
    <property type="entry name" value="RVT-Znf"/>
</dbReference>
<proteinExistence type="predicted"/>
<sequence>MMEHPSLSYYTKCNNKIPCLAFADDCLIFYNGTKSSLSKITQLLDHYQAASGQVLNKAKSTCILSSKLTPNRRKKIQLYTCFNPDNLPFNYLGIPIYKGKKQVIPFNYLGIPIYKGKKQVILFDALLDRIKKTISSWEHRFLSYGGKIVLIQAVLSSLPLYYLQVLKMPEQIKTRIGIIFNKFLWGDRPGCSWKKLCSPFEGGLNFRSLDDLYAASMMKAWYRMREGNSIWSKFMLSKYCRIRHPSVAKVRPHQSKLWKNITKFREITDKHIIWSLGKGNCDLWLESWLPSGPLNTSVKSGVMVHHMLTDNKWDPNKLQLVLSQQQVKEVLTIPIHKDSQDTILWKLTNNGNFDFKSAWQIARTPKSKSTLFNVIWHSSIPKKKSFLTWRHIHNWIPMESIQQQRGTSLASKCVCCSETESIDHVFFKNTIAYNIWRLFAEIFGASNEEIHNTHQAIKVWSLSSPSKGHIRHIVPIIILWVFWEARNKKKHTGRDYSFQLIRKRIQNFILNLGRAELMQYKHWKGNLYVAVSLSIPILQKRKNKPQILLWTRPPLGQFKLNVDGAFKEGHAGARAGRDHERPQW</sequence>
<dbReference type="PANTHER" id="PTHR33116:SF80">
    <property type="entry name" value="REVERSE TRANSCRIPTASE ZINC-BINDING DOMAIN-CONTAINING PROTEIN"/>
    <property type="match status" value="1"/>
</dbReference>
<evidence type="ECO:0000313" key="3">
    <source>
        <dbReference type="Proteomes" id="UP001454036"/>
    </source>
</evidence>
<dbReference type="AlphaFoldDB" id="A0AAV3R2B4"/>
<dbReference type="PANTHER" id="PTHR33116">
    <property type="entry name" value="REVERSE TRANSCRIPTASE ZINC-BINDING DOMAIN-CONTAINING PROTEIN-RELATED-RELATED"/>
    <property type="match status" value="1"/>
</dbReference>
<reference evidence="2 3" key="1">
    <citation type="submission" date="2024-01" db="EMBL/GenBank/DDBJ databases">
        <title>The complete chloroplast genome sequence of Lithospermum erythrorhizon: insights into the phylogenetic relationship among Boraginaceae species and the maternal lineages of purple gromwells.</title>
        <authorList>
            <person name="Okada T."/>
            <person name="Watanabe K."/>
        </authorList>
    </citation>
    <scope>NUCLEOTIDE SEQUENCE [LARGE SCALE GENOMIC DNA]</scope>
</reference>
<protein>
    <submittedName>
        <fullName evidence="2">Reverse transcriptase</fullName>
    </submittedName>
</protein>
<gene>
    <name evidence="2" type="ORF">LIER_24749</name>
</gene>
<dbReference type="Pfam" id="PF13966">
    <property type="entry name" value="zf-RVT"/>
    <property type="match status" value="1"/>
</dbReference>
<feature type="domain" description="Reverse transcriptase zinc-binding" evidence="1">
    <location>
        <begin position="353"/>
        <end position="436"/>
    </location>
</feature>
<dbReference type="GO" id="GO:0003964">
    <property type="term" value="F:RNA-directed DNA polymerase activity"/>
    <property type="evidence" value="ECO:0007669"/>
    <property type="project" value="UniProtKB-KW"/>
</dbReference>